<keyword evidence="1" id="KW-0472">Membrane</keyword>
<protein>
    <submittedName>
        <fullName evidence="2">Uncharacterized protein</fullName>
    </submittedName>
</protein>
<dbReference type="AlphaFoldDB" id="E0RWE5"/>
<evidence type="ECO:0000256" key="1">
    <source>
        <dbReference type="SAM" id="Phobius"/>
    </source>
</evidence>
<name>E0RWE5_BUTPB</name>
<dbReference type="RefSeq" id="WP_013280897.1">
    <property type="nucleotide sequence ID" value="NC_014387.1"/>
</dbReference>
<keyword evidence="1" id="KW-1133">Transmembrane helix</keyword>
<proteinExistence type="predicted"/>
<gene>
    <name evidence="2" type="ordered locus">bpr_I1506</name>
</gene>
<feature type="transmembrane region" description="Helical" evidence="1">
    <location>
        <begin position="32"/>
        <end position="54"/>
    </location>
</feature>
<dbReference type="InterPro" id="IPR005325">
    <property type="entry name" value="DUF308_memb"/>
</dbReference>
<feature type="transmembrane region" description="Helical" evidence="1">
    <location>
        <begin position="90"/>
        <end position="111"/>
    </location>
</feature>
<evidence type="ECO:0000313" key="3">
    <source>
        <dbReference type="Proteomes" id="UP000001299"/>
    </source>
</evidence>
<reference evidence="2 3" key="1">
    <citation type="journal article" date="2010" name="PLoS ONE">
        <title>The glycobiome of the rumen bacterium Butyrivibrio proteoclasticus B316(T) highlights adaptation to a polysaccharide-rich environment.</title>
        <authorList>
            <person name="Kelly W.J."/>
            <person name="Leahy S.C."/>
            <person name="Altermann E."/>
            <person name="Yeoman C.J."/>
            <person name="Dunne J.C."/>
            <person name="Kong Z."/>
            <person name="Pacheco D.M."/>
            <person name="Li D."/>
            <person name="Noel S.J."/>
            <person name="Moon C.D."/>
            <person name="Cookson A.L."/>
            <person name="Attwood G.T."/>
        </authorList>
    </citation>
    <scope>NUCLEOTIDE SEQUENCE [LARGE SCALE GENOMIC DNA]</scope>
    <source>
        <strain evidence="3">ATCC 51982 / DSM 14932 / B316</strain>
    </source>
</reference>
<dbReference type="Proteomes" id="UP000001299">
    <property type="component" value="Chromosome 1"/>
</dbReference>
<sequence length="177" mass="19955">MTRFQKITTLSMALLSISLAIILILYPEMGYVFILLIISIAFLAAGIKGLYNYFTLSRFMVGGKRSLYQGIFLLDIGIFTSTLYDLPKTYILIYLALIHGFSGLVEVLRVNETRKYGAKTWKLKLSHGIIDIALAIACFAFSSRPATLVFIYCFGLIYSALGKIISVFRKNTFIYIQ</sequence>
<dbReference type="eggNOG" id="ENOG5032SX4">
    <property type="taxonomic scope" value="Bacteria"/>
</dbReference>
<dbReference type="EMBL" id="CP001810">
    <property type="protein sequence ID" value="ADL34243.1"/>
    <property type="molecule type" value="Genomic_DNA"/>
</dbReference>
<keyword evidence="1" id="KW-0812">Transmembrane</keyword>
<feature type="transmembrane region" description="Helical" evidence="1">
    <location>
        <begin position="123"/>
        <end position="142"/>
    </location>
</feature>
<feature type="transmembrane region" description="Helical" evidence="1">
    <location>
        <begin position="148"/>
        <end position="168"/>
    </location>
</feature>
<feature type="transmembrane region" description="Helical" evidence="1">
    <location>
        <begin position="66"/>
        <end position="84"/>
    </location>
</feature>
<evidence type="ECO:0000313" key="2">
    <source>
        <dbReference type="EMBL" id="ADL34243.1"/>
    </source>
</evidence>
<organism evidence="2 3">
    <name type="scientific">Butyrivibrio proteoclasticus (strain ATCC 51982 / DSM 14932 / B316)</name>
    <name type="common">Clostridium proteoclasticum</name>
    <dbReference type="NCBI Taxonomy" id="515622"/>
    <lineage>
        <taxon>Bacteria</taxon>
        <taxon>Bacillati</taxon>
        <taxon>Bacillota</taxon>
        <taxon>Clostridia</taxon>
        <taxon>Lachnospirales</taxon>
        <taxon>Lachnospiraceae</taxon>
        <taxon>Butyrivibrio</taxon>
    </lineage>
</organism>
<dbReference type="HOGENOM" id="CLU_1515157_0_0_9"/>
<feature type="transmembrane region" description="Helical" evidence="1">
    <location>
        <begin position="7"/>
        <end position="26"/>
    </location>
</feature>
<dbReference type="STRING" id="515622.bpr_I1506"/>
<keyword evidence="3" id="KW-1185">Reference proteome</keyword>
<dbReference type="Pfam" id="PF03729">
    <property type="entry name" value="DUF308"/>
    <property type="match status" value="1"/>
</dbReference>
<dbReference type="KEGG" id="bpb:bpr_I1506"/>
<accession>E0RWE5</accession>